<feature type="region of interest" description="Disordered" evidence="8">
    <location>
        <begin position="396"/>
        <end position="445"/>
    </location>
</feature>
<dbReference type="CDD" id="cd13432">
    <property type="entry name" value="LDT_IgD_like_2"/>
    <property type="match status" value="1"/>
</dbReference>
<dbReference type="Gene3D" id="2.60.40.3780">
    <property type="match status" value="1"/>
</dbReference>
<proteinExistence type="predicted"/>
<dbReference type="STRING" id="1089455.MOPEL_130_01080"/>
<gene>
    <name evidence="10" type="ORF">MOPEL_130_01080</name>
</gene>
<sequence length="445" mass="47757">MLPNTGMKRGRRVGVGMAMTSLLLVAGCSSSGGVGGADNPPPAPPADLVFSVKENTKNVKPDQRLTVKAEDGELVMVRLTGADGKVVPGKVVDGVWSTSADTRLVPNAPYRWAATAKNEEGEVSRREVAFTTLKPKVEATYRVTPDGVTVGVGMPVMVTFDSAVSSPQMRADVEKRMRIKVTPAQKGSWGWLDERQFMWRPDSYWKPGTKIKVSAPLTGVSTGTDKWVTEDKGAEFSIADRARIMRVDLASHVMSVSDDGRRIASYPISAGRATPSWETRSGTKVITEKHAEYVMDSGTLGVSEGDPNYYRTEVKYAMRVTNTGEFLHAAPWSVWAQGRRNVSHGCVNLGPSAAAQLYRGTIVGDVVEFTGSSRRMKPGDGLSVWLFSAKEWRARSALAKKAPRPTPTSASPTSSGSPSGSSSDQASEGPQDQETGPTTSETTTP</sequence>
<feature type="domain" description="L,D-TPase catalytic" evidence="9">
    <location>
        <begin position="243"/>
        <end position="370"/>
    </location>
</feature>
<protein>
    <recommendedName>
        <fullName evidence="9">L,D-TPase catalytic domain-containing protein</fullName>
    </recommendedName>
</protein>
<evidence type="ECO:0000256" key="7">
    <source>
        <dbReference type="PROSITE-ProRule" id="PRU01373"/>
    </source>
</evidence>
<evidence type="ECO:0000259" key="9">
    <source>
        <dbReference type="PROSITE" id="PS52029"/>
    </source>
</evidence>
<dbReference type="PANTHER" id="PTHR30582:SF2">
    <property type="entry name" value="L,D-TRANSPEPTIDASE YCIB-RELATED"/>
    <property type="match status" value="1"/>
</dbReference>
<dbReference type="UniPathway" id="UPA00219"/>
<dbReference type="SUPFAM" id="SSF141523">
    <property type="entry name" value="L,D-transpeptidase catalytic domain-like"/>
    <property type="match status" value="1"/>
</dbReference>
<keyword evidence="11" id="KW-1185">Reference proteome</keyword>
<evidence type="ECO:0000256" key="6">
    <source>
        <dbReference type="ARBA" id="ARBA00023316"/>
    </source>
</evidence>
<dbReference type="InterPro" id="IPR038063">
    <property type="entry name" value="Transpep_catalytic_dom"/>
</dbReference>
<evidence type="ECO:0000256" key="1">
    <source>
        <dbReference type="ARBA" id="ARBA00004752"/>
    </source>
</evidence>
<evidence type="ECO:0000256" key="2">
    <source>
        <dbReference type="ARBA" id="ARBA00022679"/>
    </source>
</evidence>
<dbReference type="Pfam" id="PF17964">
    <property type="entry name" value="Big_10"/>
    <property type="match status" value="1"/>
</dbReference>
<dbReference type="OrthoDB" id="5242354at2"/>
<dbReference type="EMBL" id="BAFE01000089">
    <property type="protein sequence ID" value="GAB49501.1"/>
    <property type="molecule type" value="Genomic_DNA"/>
</dbReference>
<dbReference type="Gene3D" id="2.40.440.10">
    <property type="entry name" value="L,D-transpeptidase catalytic domain-like"/>
    <property type="match status" value="1"/>
</dbReference>
<dbReference type="CDD" id="cd16913">
    <property type="entry name" value="YkuD_like"/>
    <property type="match status" value="1"/>
</dbReference>
<comment type="caution">
    <text evidence="10">The sequence shown here is derived from an EMBL/GenBank/DDBJ whole genome shotgun (WGS) entry which is preliminary data.</text>
</comment>
<evidence type="ECO:0000256" key="5">
    <source>
        <dbReference type="ARBA" id="ARBA00023315"/>
    </source>
</evidence>
<dbReference type="GO" id="GO:0008360">
    <property type="term" value="P:regulation of cell shape"/>
    <property type="evidence" value="ECO:0007669"/>
    <property type="project" value="UniProtKB-UniRule"/>
</dbReference>
<evidence type="ECO:0000256" key="3">
    <source>
        <dbReference type="ARBA" id="ARBA00022960"/>
    </source>
</evidence>
<dbReference type="PANTHER" id="PTHR30582">
    <property type="entry name" value="L,D-TRANSPEPTIDASE"/>
    <property type="match status" value="1"/>
</dbReference>
<keyword evidence="3 7" id="KW-0133">Cell shape</keyword>
<keyword evidence="2" id="KW-0808">Transferase</keyword>
<dbReference type="Proteomes" id="UP000004367">
    <property type="component" value="Unassembled WGS sequence"/>
</dbReference>
<evidence type="ECO:0000313" key="10">
    <source>
        <dbReference type="EMBL" id="GAB49501.1"/>
    </source>
</evidence>
<dbReference type="PROSITE" id="PS52029">
    <property type="entry name" value="LD_TPASE"/>
    <property type="match status" value="1"/>
</dbReference>
<keyword evidence="5" id="KW-0012">Acyltransferase</keyword>
<feature type="active site" description="Proton donor/acceptor" evidence="7">
    <location>
        <position position="328"/>
    </location>
</feature>
<dbReference type="eggNOG" id="COG1376">
    <property type="taxonomic scope" value="Bacteria"/>
</dbReference>
<dbReference type="RefSeq" id="WP_009483344.1">
    <property type="nucleotide sequence ID" value="NZ_BAFE01000089.1"/>
</dbReference>
<name>H5UUU3_9MICO</name>
<dbReference type="Pfam" id="PF03734">
    <property type="entry name" value="YkuD"/>
    <property type="match status" value="1"/>
</dbReference>
<dbReference type="InterPro" id="IPR005490">
    <property type="entry name" value="LD_TPept_cat_dom"/>
</dbReference>
<dbReference type="GO" id="GO:0018104">
    <property type="term" value="P:peptidoglycan-protein cross-linking"/>
    <property type="evidence" value="ECO:0007669"/>
    <property type="project" value="TreeGrafter"/>
</dbReference>
<dbReference type="AlphaFoldDB" id="H5UUU3"/>
<accession>H5UUU3</accession>
<dbReference type="InterPro" id="IPR050979">
    <property type="entry name" value="LD-transpeptidase"/>
</dbReference>
<organism evidence="10 11">
    <name type="scientific">Mobilicoccus pelagius NBRC 104925</name>
    <dbReference type="NCBI Taxonomy" id="1089455"/>
    <lineage>
        <taxon>Bacteria</taxon>
        <taxon>Bacillati</taxon>
        <taxon>Actinomycetota</taxon>
        <taxon>Actinomycetes</taxon>
        <taxon>Micrococcales</taxon>
        <taxon>Dermatophilaceae</taxon>
        <taxon>Mobilicoccus</taxon>
    </lineage>
</organism>
<feature type="active site" description="Nucleophile" evidence="7">
    <location>
        <position position="346"/>
    </location>
</feature>
<comment type="pathway">
    <text evidence="1 7">Cell wall biogenesis; peptidoglycan biosynthesis.</text>
</comment>
<keyword evidence="6 7" id="KW-0961">Cell wall biogenesis/degradation</keyword>
<feature type="compositionally biased region" description="Low complexity" evidence="8">
    <location>
        <begin position="407"/>
        <end position="445"/>
    </location>
</feature>
<dbReference type="GO" id="GO:0016746">
    <property type="term" value="F:acyltransferase activity"/>
    <property type="evidence" value="ECO:0007669"/>
    <property type="project" value="UniProtKB-KW"/>
</dbReference>
<dbReference type="InterPro" id="IPR041280">
    <property type="entry name" value="Big_10"/>
</dbReference>
<reference evidence="10 11" key="1">
    <citation type="submission" date="2012-02" db="EMBL/GenBank/DDBJ databases">
        <title>Whole genome shotgun sequence of Mobilicoccus pelagius NBRC 104925.</title>
        <authorList>
            <person name="Yoshida Y."/>
            <person name="Hosoyama A."/>
            <person name="Tsuchikane K."/>
            <person name="Katsumata H."/>
            <person name="Yamazaki S."/>
            <person name="Fujita N."/>
        </authorList>
    </citation>
    <scope>NUCLEOTIDE SEQUENCE [LARGE SCALE GENOMIC DNA]</scope>
    <source>
        <strain evidence="10 11">NBRC 104925</strain>
    </source>
</reference>
<keyword evidence="4 7" id="KW-0573">Peptidoglycan synthesis</keyword>
<dbReference type="GO" id="GO:0071555">
    <property type="term" value="P:cell wall organization"/>
    <property type="evidence" value="ECO:0007669"/>
    <property type="project" value="UniProtKB-UniRule"/>
</dbReference>
<dbReference type="GO" id="GO:0071972">
    <property type="term" value="F:peptidoglycan L,D-transpeptidase activity"/>
    <property type="evidence" value="ECO:0007669"/>
    <property type="project" value="TreeGrafter"/>
</dbReference>
<dbReference type="GO" id="GO:0005576">
    <property type="term" value="C:extracellular region"/>
    <property type="evidence" value="ECO:0007669"/>
    <property type="project" value="TreeGrafter"/>
</dbReference>
<dbReference type="Gene3D" id="2.60.40.3710">
    <property type="match status" value="1"/>
</dbReference>
<evidence type="ECO:0000256" key="8">
    <source>
        <dbReference type="SAM" id="MobiDB-lite"/>
    </source>
</evidence>
<evidence type="ECO:0000313" key="11">
    <source>
        <dbReference type="Proteomes" id="UP000004367"/>
    </source>
</evidence>
<evidence type="ECO:0000256" key="4">
    <source>
        <dbReference type="ARBA" id="ARBA00022984"/>
    </source>
</evidence>